<sequence length="338" mass="36323">MDEEYLTQLIGGPGSLRGAARPTPETVEALLGMGLGVGDISAAQTEGAPPQPAPASVPYGFNGMFSGAIGSNTESICLRYPEQVSVRDRVKERLSEEDARWDPEQYVMSSVYDKATVDAALSYTPFFRQRQEGASLSEDMAAAVGVLSQQWPEGIEISDPKAVLCTLVDVLYAFCRCVRVTQGAVLSTSTRDTDTVWDMVQASPCLSHLDASTHSVKRCLAACVRRCCIVSQVPSVSLGMACISDVQGVLSRGRVCILHCLLEMHGMLADPACDPPLSIHNTLWTAPLIAWVAQSGEDVLASLAQHTKKVKLTQAQASEGLDLASLDVYIQQMLAEMQ</sequence>
<dbReference type="OrthoDB" id="73639at2759"/>
<feature type="domain" description="Shq1 C-terminal" evidence="2">
    <location>
        <begin position="158"/>
        <end position="316"/>
    </location>
</feature>
<name>A0A9K3GGT0_9EUKA</name>
<evidence type="ECO:0000259" key="2">
    <source>
        <dbReference type="Pfam" id="PF04925"/>
    </source>
</evidence>
<dbReference type="PANTHER" id="PTHR12967:SF0">
    <property type="entry name" value="PROTEIN SHQ1 HOMOLOG"/>
    <property type="match status" value="1"/>
</dbReference>
<dbReference type="Pfam" id="PF04925">
    <property type="entry name" value="SHQ1"/>
    <property type="match status" value="1"/>
</dbReference>
<gene>
    <name evidence="3" type="ORF">KIPB_003103</name>
</gene>
<evidence type="ECO:0000256" key="1">
    <source>
        <dbReference type="ARBA" id="ARBA00005607"/>
    </source>
</evidence>
<dbReference type="GO" id="GO:0005654">
    <property type="term" value="C:nucleoplasm"/>
    <property type="evidence" value="ECO:0007669"/>
    <property type="project" value="TreeGrafter"/>
</dbReference>
<comment type="similarity">
    <text evidence="1">Belongs to the SHQ1 family.</text>
</comment>
<dbReference type="GO" id="GO:0051082">
    <property type="term" value="F:unfolded protein binding"/>
    <property type="evidence" value="ECO:0007669"/>
    <property type="project" value="TreeGrafter"/>
</dbReference>
<organism evidence="3 4">
    <name type="scientific">Kipferlia bialata</name>
    <dbReference type="NCBI Taxonomy" id="797122"/>
    <lineage>
        <taxon>Eukaryota</taxon>
        <taxon>Metamonada</taxon>
        <taxon>Carpediemonas-like organisms</taxon>
        <taxon>Kipferlia</taxon>
    </lineage>
</organism>
<protein>
    <recommendedName>
        <fullName evidence="2">Shq1 C-terminal domain-containing protein</fullName>
    </recommendedName>
</protein>
<dbReference type="InterPro" id="IPR007009">
    <property type="entry name" value="Shq1_C"/>
</dbReference>
<comment type="caution">
    <text evidence="3">The sequence shown here is derived from an EMBL/GenBank/DDBJ whole genome shotgun (WGS) entry which is preliminary data.</text>
</comment>
<keyword evidence="4" id="KW-1185">Reference proteome</keyword>
<dbReference type="PANTHER" id="PTHR12967">
    <property type="entry name" value="PROTEIN SHQ1 HOMOLOG"/>
    <property type="match status" value="1"/>
</dbReference>
<proteinExistence type="inferred from homology"/>
<dbReference type="InterPro" id="IPR039742">
    <property type="entry name" value="Shq1"/>
</dbReference>
<accession>A0A9K3GGT0</accession>
<evidence type="ECO:0000313" key="3">
    <source>
        <dbReference type="EMBL" id="GIQ82032.1"/>
    </source>
</evidence>
<evidence type="ECO:0000313" key="4">
    <source>
        <dbReference type="Proteomes" id="UP000265618"/>
    </source>
</evidence>
<dbReference type="GO" id="GO:0005737">
    <property type="term" value="C:cytoplasm"/>
    <property type="evidence" value="ECO:0007669"/>
    <property type="project" value="TreeGrafter"/>
</dbReference>
<dbReference type="AlphaFoldDB" id="A0A9K3GGT0"/>
<dbReference type="EMBL" id="BDIP01000568">
    <property type="protein sequence ID" value="GIQ82032.1"/>
    <property type="molecule type" value="Genomic_DNA"/>
</dbReference>
<dbReference type="GO" id="GO:0000493">
    <property type="term" value="P:box H/ACA snoRNP assembly"/>
    <property type="evidence" value="ECO:0007669"/>
    <property type="project" value="InterPro"/>
</dbReference>
<reference evidence="3 4" key="1">
    <citation type="journal article" date="2018" name="PLoS ONE">
        <title>The draft genome of Kipferlia bialata reveals reductive genome evolution in fornicate parasites.</title>
        <authorList>
            <person name="Tanifuji G."/>
            <person name="Takabayashi S."/>
            <person name="Kume K."/>
            <person name="Takagi M."/>
            <person name="Nakayama T."/>
            <person name="Kamikawa R."/>
            <person name="Inagaki Y."/>
            <person name="Hashimoto T."/>
        </authorList>
    </citation>
    <scope>NUCLEOTIDE SEQUENCE [LARGE SCALE GENOMIC DNA]</scope>
    <source>
        <strain evidence="3">NY0173</strain>
    </source>
</reference>
<dbReference type="Proteomes" id="UP000265618">
    <property type="component" value="Unassembled WGS sequence"/>
</dbReference>